<reference evidence="2 3" key="1">
    <citation type="submission" date="2016-10" db="EMBL/GenBank/DDBJ databases">
        <authorList>
            <person name="de Groot N.N."/>
        </authorList>
    </citation>
    <scope>NUCLEOTIDE SEQUENCE [LARGE SCALE GENOMIC DNA]</scope>
    <source>
        <strain evidence="2 3">Nm146</strain>
    </source>
</reference>
<name>A0A1I4R9F9_9PROT</name>
<sequence length="240" mass="27148">MKKYGFLSINIILLLWSIALISQSVYASFITDTRGYVSGRLSTVNLERSFNSAYVGELLLGHDSSTFISSENQPPDSFFSNPWRFCFDEDRYDEIEALIGRNVVVEFKTPKSNALLSCSATHELLAIYPVDKKQTLEQTQLVGSILSTDPEISRGVEFGRITNVIENKYSFRTYSMTIQIGSGGNQFRHFIMNDPDLFDFAVNCLKMATMVRVHYSERYSVSNRSGVNAMSYVSKIEVVD</sequence>
<reference evidence="1" key="2">
    <citation type="submission" date="2021-02" db="EMBL/GenBank/DDBJ databases">
        <authorList>
            <person name="Han P."/>
        </authorList>
    </citation>
    <scope>NUCLEOTIDE SEQUENCE</scope>
    <source>
        <strain evidence="1">Nitrosomonas nitrosa 18-3D</strain>
    </source>
</reference>
<evidence type="ECO:0000313" key="2">
    <source>
        <dbReference type="EMBL" id="SFM48948.1"/>
    </source>
</evidence>
<dbReference type="Proteomes" id="UP000601736">
    <property type="component" value="Unassembled WGS sequence"/>
</dbReference>
<keyword evidence="3" id="KW-1185">Reference proteome</keyword>
<dbReference type="Proteomes" id="UP000199561">
    <property type="component" value="Unassembled WGS sequence"/>
</dbReference>
<gene>
    <name evidence="1" type="ORF">NMYAN_20309</name>
    <name evidence="2" type="ORF">SAMN05421880_11822</name>
</gene>
<protein>
    <submittedName>
        <fullName evidence="2">Uncharacterized protein</fullName>
    </submittedName>
</protein>
<dbReference type="RefSeq" id="WP_090669680.1">
    <property type="nucleotide sequence ID" value="NZ_CAJNAP010000012.1"/>
</dbReference>
<proteinExistence type="predicted"/>
<evidence type="ECO:0000313" key="1">
    <source>
        <dbReference type="EMBL" id="CAE6503070.1"/>
    </source>
</evidence>
<organism evidence="2 3">
    <name type="scientific">Nitrosomonas nitrosa</name>
    <dbReference type="NCBI Taxonomy" id="52442"/>
    <lineage>
        <taxon>Bacteria</taxon>
        <taxon>Pseudomonadati</taxon>
        <taxon>Pseudomonadota</taxon>
        <taxon>Betaproteobacteria</taxon>
        <taxon>Nitrosomonadales</taxon>
        <taxon>Nitrosomonadaceae</taxon>
        <taxon>Nitrosomonas</taxon>
    </lineage>
</organism>
<accession>A0A1I4R9F9</accession>
<evidence type="ECO:0000313" key="3">
    <source>
        <dbReference type="Proteomes" id="UP000199561"/>
    </source>
</evidence>
<dbReference type="EMBL" id="FOUF01000018">
    <property type="protein sequence ID" value="SFM48948.1"/>
    <property type="molecule type" value="Genomic_DNA"/>
</dbReference>
<dbReference type="AlphaFoldDB" id="A0A1I4R9F9"/>
<dbReference type="EMBL" id="CAJNAP010000012">
    <property type="protein sequence ID" value="CAE6503070.1"/>
    <property type="molecule type" value="Genomic_DNA"/>
</dbReference>